<evidence type="ECO:0000313" key="4">
    <source>
        <dbReference type="Proteomes" id="UP000321570"/>
    </source>
</evidence>
<dbReference type="Proteomes" id="UP000274504">
    <property type="component" value="Unassembled WGS sequence"/>
</dbReference>
<organism evidence="5">
    <name type="scientific">Hymenolepis diminuta</name>
    <name type="common">Rat tapeworm</name>
    <dbReference type="NCBI Taxonomy" id="6216"/>
    <lineage>
        <taxon>Eukaryota</taxon>
        <taxon>Metazoa</taxon>
        <taxon>Spiralia</taxon>
        <taxon>Lophotrochozoa</taxon>
        <taxon>Platyhelminthes</taxon>
        <taxon>Cestoda</taxon>
        <taxon>Eucestoda</taxon>
        <taxon>Cyclophyllidea</taxon>
        <taxon>Hymenolepididae</taxon>
        <taxon>Hymenolepis</taxon>
    </lineage>
</organism>
<evidence type="ECO:0000313" key="5">
    <source>
        <dbReference type="WBParaSite" id="HDID_0000635701-mRNA-1"/>
    </source>
</evidence>
<dbReference type="WBParaSite" id="HDID_0000635701-mRNA-1">
    <property type="protein sequence ID" value="HDID_0000635701-mRNA-1"/>
    <property type="gene ID" value="HDID_0000635701"/>
</dbReference>
<gene>
    <name evidence="1" type="ORF">HDID_LOCUS6355</name>
    <name evidence="2" type="ORF">WMSIL1_LOCUS4820</name>
</gene>
<reference evidence="5" key="1">
    <citation type="submission" date="2017-02" db="UniProtKB">
        <authorList>
            <consortium name="WormBaseParasite"/>
        </authorList>
    </citation>
    <scope>IDENTIFICATION</scope>
</reference>
<accession>A0A0R3SN42</accession>
<dbReference type="Proteomes" id="UP000321570">
    <property type="component" value="Unassembled WGS sequence"/>
</dbReference>
<protein>
    <submittedName>
        <fullName evidence="1 5">Uncharacterized protein</fullName>
    </submittedName>
</protein>
<dbReference type="OrthoDB" id="6284779at2759"/>
<name>A0A0R3SN42_HYMDI</name>
<dbReference type="EMBL" id="UYSG01005067">
    <property type="protein sequence ID" value="VDL58673.1"/>
    <property type="molecule type" value="Genomic_DNA"/>
</dbReference>
<sequence>MENVTITETTSSEDVVVRSAMATNKKKSISKECCVEDRNINLVGLEYIDKLNTIQLPEENEICQTLLSNPRRRRISSEGAVTADMLPKSPILLFLLSRRNQILPELRSVAVLYRITNL</sequence>
<dbReference type="AlphaFoldDB" id="A0A0R3SN42"/>
<reference evidence="2 4" key="3">
    <citation type="submission" date="2019-07" db="EMBL/GenBank/DDBJ databases">
        <authorList>
            <person name="Jastrzebski P J."/>
            <person name="Paukszto L."/>
            <person name="Jastrzebski P J."/>
        </authorList>
    </citation>
    <scope>NUCLEOTIDE SEQUENCE [LARGE SCALE GENOMIC DNA]</scope>
    <source>
        <strain evidence="2 4">WMS-il1</strain>
    </source>
</reference>
<reference evidence="1 3" key="2">
    <citation type="submission" date="2018-11" db="EMBL/GenBank/DDBJ databases">
        <authorList>
            <consortium name="Pathogen Informatics"/>
        </authorList>
    </citation>
    <scope>NUCLEOTIDE SEQUENCE [LARGE SCALE GENOMIC DNA]</scope>
</reference>
<dbReference type="EMBL" id="CABIJS010000144">
    <property type="protein sequence ID" value="VUZ44564.1"/>
    <property type="molecule type" value="Genomic_DNA"/>
</dbReference>
<evidence type="ECO:0000313" key="3">
    <source>
        <dbReference type="Proteomes" id="UP000274504"/>
    </source>
</evidence>
<proteinExistence type="predicted"/>
<keyword evidence="4" id="KW-1185">Reference proteome</keyword>
<evidence type="ECO:0000313" key="2">
    <source>
        <dbReference type="EMBL" id="VUZ44564.1"/>
    </source>
</evidence>
<evidence type="ECO:0000313" key="1">
    <source>
        <dbReference type="EMBL" id="VDL58673.1"/>
    </source>
</evidence>